<accession>A0A146QFW3</accession>
<evidence type="ECO:0000313" key="1">
    <source>
        <dbReference type="EMBL" id="JAQ54707.1"/>
    </source>
</evidence>
<protein>
    <submittedName>
        <fullName evidence="1">Uncharacterized protein</fullName>
    </submittedName>
</protein>
<reference evidence="1" key="1">
    <citation type="submission" date="2015-01" db="EMBL/GenBank/DDBJ databases">
        <title>EvidentialGene: Evidence-directed Construction of Complete mRNA Transcriptomes without Genomes.</title>
        <authorList>
            <person name="Gilbert D.G."/>
        </authorList>
    </citation>
    <scope>NUCLEOTIDE SEQUENCE</scope>
</reference>
<organism evidence="1">
    <name type="scientific">Fundulus heteroclitus</name>
    <name type="common">Killifish</name>
    <name type="synonym">Mummichog</name>
    <dbReference type="NCBI Taxonomy" id="8078"/>
    <lineage>
        <taxon>Eukaryota</taxon>
        <taxon>Metazoa</taxon>
        <taxon>Chordata</taxon>
        <taxon>Craniata</taxon>
        <taxon>Vertebrata</taxon>
        <taxon>Euteleostomi</taxon>
        <taxon>Actinopterygii</taxon>
        <taxon>Neopterygii</taxon>
        <taxon>Teleostei</taxon>
        <taxon>Neoteleostei</taxon>
        <taxon>Acanthomorphata</taxon>
        <taxon>Ovalentaria</taxon>
        <taxon>Atherinomorphae</taxon>
        <taxon>Cyprinodontiformes</taxon>
        <taxon>Fundulidae</taxon>
        <taxon>Fundulus</taxon>
    </lineage>
</organism>
<dbReference type="EMBL" id="GCES01108591">
    <property type="protein sequence ID" value="JAQ77731.1"/>
    <property type="molecule type" value="Transcribed_RNA"/>
</dbReference>
<dbReference type="EMBL" id="GCES01131615">
    <property type="protein sequence ID" value="JAQ54707.1"/>
    <property type="molecule type" value="Transcribed_RNA"/>
</dbReference>
<dbReference type="AlphaFoldDB" id="A0A146QFW3"/>
<sequence>MMSFVPVWNIKEGSGAPDGLLAPSPLSRRTIRSSKRILTNLGRGVRPPPPAQI</sequence>
<proteinExistence type="predicted"/>
<name>A0A146QFW3_FUNHE</name>